<keyword evidence="13" id="KW-0325">Glycoprotein</keyword>
<evidence type="ECO:0000259" key="17">
    <source>
        <dbReference type="PROSITE" id="PS52012"/>
    </source>
</evidence>
<dbReference type="GO" id="GO:0005576">
    <property type="term" value="C:extracellular region"/>
    <property type="evidence" value="ECO:0007669"/>
    <property type="project" value="UniProtKB-SubCell"/>
</dbReference>
<dbReference type="STRING" id="1047168.A0A0F4GYG5"/>
<dbReference type="InterPro" id="IPR008427">
    <property type="entry name" value="Extracellular_membr_CFEM_dom"/>
</dbReference>
<dbReference type="OrthoDB" id="3065412at2759"/>
<keyword evidence="14" id="KW-0449">Lipoprotein</keyword>
<comment type="caution">
    <text evidence="18">The sequence shown here is derived from an EMBL/GenBank/DDBJ whole genome shotgun (WGS) entry which is preliminary data.</text>
</comment>
<evidence type="ECO:0000256" key="16">
    <source>
        <dbReference type="SAM" id="SignalP"/>
    </source>
</evidence>
<feature type="disulfide bond" evidence="15">
    <location>
        <begin position="54"/>
        <end position="87"/>
    </location>
</feature>
<comment type="subcellular location">
    <subcellularLocation>
        <location evidence="1">Cell membrane</location>
        <topology evidence="1">Lipid-anchor</topology>
        <topology evidence="1">GPI-anchor</topology>
    </subcellularLocation>
    <subcellularLocation>
        <location evidence="2">Secreted</location>
    </subcellularLocation>
</comment>
<comment type="caution">
    <text evidence="15">Lacks conserved residue(s) required for the propagation of feature annotation.</text>
</comment>
<evidence type="ECO:0000256" key="3">
    <source>
        <dbReference type="ARBA" id="ARBA00010031"/>
    </source>
</evidence>
<dbReference type="AlphaFoldDB" id="A0A0F4GYG5"/>
<evidence type="ECO:0000313" key="19">
    <source>
        <dbReference type="Proteomes" id="UP000033647"/>
    </source>
</evidence>
<evidence type="ECO:0000256" key="14">
    <source>
        <dbReference type="ARBA" id="ARBA00023288"/>
    </source>
</evidence>
<evidence type="ECO:0000256" key="11">
    <source>
        <dbReference type="ARBA" id="ARBA00023136"/>
    </source>
</evidence>
<evidence type="ECO:0000256" key="2">
    <source>
        <dbReference type="ARBA" id="ARBA00004613"/>
    </source>
</evidence>
<feature type="disulfide bond" evidence="15">
    <location>
        <begin position="45"/>
        <end position="52"/>
    </location>
</feature>
<protein>
    <recommendedName>
        <fullName evidence="17">CFEM domain-containing protein</fullName>
    </recommendedName>
</protein>
<keyword evidence="5" id="KW-0964">Secreted</keyword>
<dbReference type="Proteomes" id="UP000033647">
    <property type="component" value="Unassembled WGS sequence"/>
</dbReference>
<keyword evidence="7" id="KW-0336">GPI-anchor</keyword>
<accession>A0A0F4GYG5</accession>
<evidence type="ECO:0000256" key="5">
    <source>
        <dbReference type="ARBA" id="ARBA00022525"/>
    </source>
</evidence>
<evidence type="ECO:0000256" key="7">
    <source>
        <dbReference type="ARBA" id="ARBA00022622"/>
    </source>
</evidence>
<dbReference type="EMBL" id="LAFY01000254">
    <property type="protein sequence ID" value="KJY02068.1"/>
    <property type="molecule type" value="Genomic_DNA"/>
</dbReference>
<dbReference type="InterPro" id="IPR051735">
    <property type="entry name" value="CFEM_domain"/>
</dbReference>
<dbReference type="PROSITE" id="PS52012">
    <property type="entry name" value="CFEM"/>
    <property type="match status" value="1"/>
</dbReference>
<reference evidence="18 19" key="1">
    <citation type="submission" date="2015-03" db="EMBL/GenBank/DDBJ databases">
        <title>RNA-seq based gene annotation and comparative genomics of four Zymoseptoria species reveal species-specific pathogenicity related genes and transposable element activity.</title>
        <authorList>
            <person name="Grandaubert J."/>
            <person name="Bhattacharyya A."/>
            <person name="Stukenbrock E.H."/>
        </authorList>
    </citation>
    <scope>NUCLEOTIDE SEQUENCE [LARGE SCALE GENOMIC DNA]</scope>
    <source>
        <strain evidence="18 19">Zb18110</strain>
    </source>
</reference>
<proteinExistence type="inferred from homology"/>
<name>A0A0F4GYG5_9PEZI</name>
<dbReference type="GO" id="GO:0046872">
    <property type="term" value="F:metal ion binding"/>
    <property type="evidence" value="ECO:0007669"/>
    <property type="project" value="UniProtKB-UniRule"/>
</dbReference>
<feature type="domain" description="CFEM" evidence="17">
    <location>
        <begin position="1"/>
        <end position="116"/>
    </location>
</feature>
<feature type="chain" id="PRO_5002468964" description="CFEM domain-containing protein" evidence="16">
    <location>
        <begin position="19"/>
        <end position="179"/>
    </location>
</feature>
<evidence type="ECO:0000256" key="9">
    <source>
        <dbReference type="ARBA" id="ARBA00022729"/>
    </source>
</evidence>
<keyword evidence="10 15" id="KW-0408">Iron</keyword>
<organism evidence="18 19">
    <name type="scientific">Zymoseptoria brevis</name>
    <dbReference type="NCBI Taxonomy" id="1047168"/>
    <lineage>
        <taxon>Eukaryota</taxon>
        <taxon>Fungi</taxon>
        <taxon>Dikarya</taxon>
        <taxon>Ascomycota</taxon>
        <taxon>Pezizomycotina</taxon>
        <taxon>Dothideomycetes</taxon>
        <taxon>Dothideomycetidae</taxon>
        <taxon>Mycosphaerellales</taxon>
        <taxon>Mycosphaerellaceae</taxon>
        <taxon>Zymoseptoria</taxon>
    </lineage>
</organism>
<sequence length="179" mass="17049">MQSIIALALGFLASTALAQGTQGLPPCAAECVNEKQNGQQGYGGCTSLDIKCICTQGTFIADLACCVSTKCDAAGQEATIQFANAICGSENAAGALPTTATCASAAASTGTAAATMSMSMGSMTAGETMSMGTMTSAPAASGTSGAAAGTTKSAAADMLNVQGVGAGIAAGIVALVAAL</sequence>
<evidence type="ECO:0000313" key="18">
    <source>
        <dbReference type="EMBL" id="KJY02068.1"/>
    </source>
</evidence>
<feature type="binding site" description="axial binding residue" evidence="15">
    <location>
        <position position="49"/>
    </location>
    <ligand>
        <name>heme</name>
        <dbReference type="ChEBI" id="CHEBI:30413"/>
    </ligand>
    <ligandPart>
        <name>Fe</name>
        <dbReference type="ChEBI" id="CHEBI:18248"/>
    </ligandPart>
</feature>
<keyword evidence="6 15" id="KW-0349">Heme</keyword>
<keyword evidence="9 16" id="KW-0732">Signal</keyword>
<evidence type="ECO:0000256" key="13">
    <source>
        <dbReference type="ARBA" id="ARBA00023180"/>
    </source>
</evidence>
<evidence type="ECO:0000256" key="15">
    <source>
        <dbReference type="PROSITE-ProRule" id="PRU01356"/>
    </source>
</evidence>
<evidence type="ECO:0000256" key="8">
    <source>
        <dbReference type="ARBA" id="ARBA00022723"/>
    </source>
</evidence>
<gene>
    <name evidence="18" type="ORF">TI39_contig262g00023</name>
</gene>
<comment type="similarity">
    <text evidence="3">Belongs to the RBT5 family.</text>
</comment>
<feature type="signal peptide" evidence="16">
    <location>
        <begin position="1"/>
        <end position="18"/>
    </location>
</feature>
<dbReference type="Pfam" id="PF05730">
    <property type="entry name" value="CFEM"/>
    <property type="match status" value="1"/>
</dbReference>
<evidence type="ECO:0000256" key="4">
    <source>
        <dbReference type="ARBA" id="ARBA00022475"/>
    </source>
</evidence>
<keyword evidence="11" id="KW-0472">Membrane</keyword>
<dbReference type="PANTHER" id="PTHR37928">
    <property type="entry name" value="CFEM DOMAIN PROTEIN (AFU_ORTHOLOGUE AFUA_6G14090)"/>
    <property type="match status" value="1"/>
</dbReference>
<evidence type="ECO:0000256" key="6">
    <source>
        <dbReference type="ARBA" id="ARBA00022617"/>
    </source>
</evidence>
<dbReference type="GO" id="GO:0005886">
    <property type="term" value="C:plasma membrane"/>
    <property type="evidence" value="ECO:0007669"/>
    <property type="project" value="UniProtKB-SubCell"/>
</dbReference>
<keyword evidence="4" id="KW-1003">Cell membrane</keyword>
<evidence type="ECO:0000256" key="12">
    <source>
        <dbReference type="ARBA" id="ARBA00023157"/>
    </source>
</evidence>
<keyword evidence="19" id="KW-1185">Reference proteome</keyword>
<dbReference type="PANTHER" id="PTHR37928:SF2">
    <property type="entry name" value="GPI ANCHORED CFEM DOMAIN PROTEIN (AFU_ORTHOLOGUE AFUA_6G10580)"/>
    <property type="match status" value="1"/>
</dbReference>
<evidence type="ECO:0000256" key="1">
    <source>
        <dbReference type="ARBA" id="ARBA00004609"/>
    </source>
</evidence>
<keyword evidence="12 15" id="KW-1015">Disulfide bond</keyword>
<dbReference type="GO" id="GO:0098552">
    <property type="term" value="C:side of membrane"/>
    <property type="evidence" value="ECO:0007669"/>
    <property type="project" value="UniProtKB-KW"/>
</dbReference>
<keyword evidence="8 15" id="KW-0479">Metal-binding</keyword>
<evidence type="ECO:0000256" key="10">
    <source>
        <dbReference type="ARBA" id="ARBA00023004"/>
    </source>
</evidence>